<dbReference type="Pfam" id="PF00535">
    <property type="entry name" value="Glycos_transf_2"/>
    <property type="match status" value="1"/>
</dbReference>
<keyword evidence="3" id="KW-0328">Glycosyltransferase</keyword>
<keyword evidence="5" id="KW-0472">Membrane</keyword>
<sequence>MDGKIQSVAVVVPARDEAALICPCLDSLIAARAEVAVTHPAVDVTIVVVADACADATEEIVRSYGDRGVDLAVVRVGRVGVARGIGIRRSLSSGDGPALRSAWIANTDADSVVPALWLTHQVELADAGADVMVGTVRPDPADLTADQWARWTATHERGRPNGHVHGANLGVRASAYEAVSGFDPVAEHEDNLLVARLRERGAVIVASDVAEVVTSGRPVGRTPGGYAAHLVEALSDSREPGLEPQAAP</sequence>
<evidence type="ECO:0000256" key="1">
    <source>
        <dbReference type="ARBA" id="ARBA00004236"/>
    </source>
</evidence>
<evidence type="ECO:0000256" key="2">
    <source>
        <dbReference type="ARBA" id="ARBA00022475"/>
    </source>
</evidence>
<evidence type="ECO:0000256" key="5">
    <source>
        <dbReference type="ARBA" id="ARBA00023136"/>
    </source>
</evidence>
<dbReference type="SUPFAM" id="SSF53448">
    <property type="entry name" value="Nucleotide-diphospho-sugar transferases"/>
    <property type="match status" value="1"/>
</dbReference>
<evidence type="ECO:0000259" key="10">
    <source>
        <dbReference type="Pfam" id="PF00535"/>
    </source>
</evidence>
<dbReference type="PANTHER" id="PTHR43646">
    <property type="entry name" value="GLYCOSYLTRANSFERASE"/>
    <property type="match status" value="1"/>
</dbReference>
<evidence type="ECO:0000256" key="7">
    <source>
        <dbReference type="ARBA" id="ARBA00037904"/>
    </source>
</evidence>
<feature type="domain" description="Glycosyltransferase 2-like" evidence="10">
    <location>
        <begin position="10"/>
        <end position="152"/>
    </location>
</feature>
<dbReference type="GO" id="GO:0016757">
    <property type="term" value="F:glycosyltransferase activity"/>
    <property type="evidence" value="ECO:0007669"/>
    <property type="project" value="UniProtKB-KW"/>
</dbReference>
<proteinExistence type="inferred from homology"/>
<name>A0A495IIA5_9MICO</name>
<evidence type="ECO:0000256" key="6">
    <source>
        <dbReference type="ARBA" id="ARBA00037281"/>
    </source>
</evidence>
<evidence type="ECO:0000256" key="3">
    <source>
        <dbReference type="ARBA" id="ARBA00022676"/>
    </source>
</evidence>
<protein>
    <recommendedName>
        <fullName evidence="9">4,4'-diaponeurosporenoate glycosyltransferase</fullName>
    </recommendedName>
</protein>
<evidence type="ECO:0000313" key="12">
    <source>
        <dbReference type="Proteomes" id="UP000280008"/>
    </source>
</evidence>
<comment type="subcellular location">
    <subcellularLocation>
        <location evidence="1">Cell membrane</location>
    </subcellularLocation>
</comment>
<keyword evidence="4 11" id="KW-0808">Transferase</keyword>
<evidence type="ECO:0000313" key="11">
    <source>
        <dbReference type="EMBL" id="RKR74845.1"/>
    </source>
</evidence>
<comment type="pathway">
    <text evidence="7">Carotenoid biosynthesis; staphyloxanthin biosynthesis; staphyloxanthin from farnesyl diphosphate: step 4/5.</text>
</comment>
<dbReference type="PANTHER" id="PTHR43646:SF2">
    <property type="entry name" value="GLYCOSYLTRANSFERASE 2-LIKE DOMAIN-CONTAINING PROTEIN"/>
    <property type="match status" value="1"/>
</dbReference>
<gene>
    <name evidence="11" type="ORF">C8E83_1976</name>
</gene>
<accession>A0A495IIA5</accession>
<dbReference type="Gene3D" id="3.90.550.10">
    <property type="entry name" value="Spore Coat Polysaccharide Biosynthesis Protein SpsA, Chain A"/>
    <property type="match status" value="1"/>
</dbReference>
<dbReference type="AlphaFoldDB" id="A0A495IIA5"/>
<comment type="caution">
    <text evidence="11">The sequence shown here is derived from an EMBL/GenBank/DDBJ whole genome shotgun (WGS) entry which is preliminary data.</text>
</comment>
<dbReference type="Proteomes" id="UP000280008">
    <property type="component" value="Unassembled WGS sequence"/>
</dbReference>
<evidence type="ECO:0000256" key="8">
    <source>
        <dbReference type="ARBA" id="ARBA00038120"/>
    </source>
</evidence>
<dbReference type="EMBL" id="RBKS01000001">
    <property type="protein sequence ID" value="RKR74845.1"/>
    <property type="molecule type" value="Genomic_DNA"/>
</dbReference>
<reference evidence="11 12" key="1">
    <citation type="submission" date="2018-10" db="EMBL/GenBank/DDBJ databases">
        <title>Sequencing the genomes of 1000 actinobacteria strains.</title>
        <authorList>
            <person name="Klenk H.-P."/>
        </authorList>
    </citation>
    <scope>NUCLEOTIDE SEQUENCE [LARGE SCALE GENOMIC DNA]</scope>
    <source>
        <strain evidence="11 12">DSM 17894</strain>
    </source>
</reference>
<dbReference type="GO" id="GO:0005886">
    <property type="term" value="C:plasma membrane"/>
    <property type="evidence" value="ECO:0007669"/>
    <property type="project" value="UniProtKB-SubCell"/>
</dbReference>
<organism evidence="11 12">
    <name type="scientific">Frondihabitans australicus</name>
    <dbReference type="NCBI Taxonomy" id="386892"/>
    <lineage>
        <taxon>Bacteria</taxon>
        <taxon>Bacillati</taxon>
        <taxon>Actinomycetota</taxon>
        <taxon>Actinomycetes</taxon>
        <taxon>Micrococcales</taxon>
        <taxon>Microbacteriaceae</taxon>
        <taxon>Frondihabitans</taxon>
    </lineage>
</organism>
<evidence type="ECO:0000256" key="4">
    <source>
        <dbReference type="ARBA" id="ARBA00022679"/>
    </source>
</evidence>
<dbReference type="InterPro" id="IPR029044">
    <property type="entry name" value="Nucleotide-diphossugar_trans"/>
</dbReference>
<keyword evidence="12" id="KW-1185">Reference proteome</keyword>
<comment type="similarity">
    <text evidence="8">Belongs to the glycosyltransferase 2 family. CrtQ subfamily.</text>
</comment>
<comment type="function">
    <text evidence="6">Catalyzes the glycosylation of 4,4'-diaponeurosporenoate, i.e. the esterification of glucose at the C1'' position with the carboxyl group of 4,4'-diaponeurosporenic acid, to form glycosyl-4,4'-diaponeurosporenoate. This is a step in the biosynthesis of staphyloxanthin, an orange pigment present in most staphylococci strains.</text>
</comment>
<evidence type="ECO:0000256" key="9">
    <source>
        <dbReference type="ARBA" id="ARBA00040345"/>
    </source>
</evidence>
<dbReference type="OrthoDB" id="9777873at2"/>
<keyword evidence="2" id="KW-1003">Cell membrane</keyword>
<dbReference type="InterPro" id="IPR001173">
    <property type="entry name" value="Glyco_trans_2-like"/>
</dbReference>